<gene>
    <name evidence="7" type="ORF">KK060_00430</name>
</gene>
<dbReference type="SUPFAM" id="SSF56300">
    <property type="entry name" value="Metallo-dependent phosphatases"/>
    <property type="match status" value="1"/>
</dbReference>
<dbReference type="InterPro" id="IPR004843">
    <property type="entry name" value="Calcineurin-like_PHP"/>
</dbReference>
<proteinExistence type="predicted"/>
<dbReference type="PANTHER" id="PTHR10161:SF14">
    <property type="entry name" value="TARTRATE-RESISTANT ACID PHOSPHATASE TYPE 5"/>
    <property type="match status" value="1"/>
</dbReference>
<feature type="domain" description="Bacterial surface antigen (D15)" evidence="6">
    <location>
        <begin position="958"/>
        <end position="1207"/>
    </location>
</feature>
<dbReference type="Gene3D" id="3.60.21.10">
    <property type="match status" value="1"/>
</dbReference>
<accession>A0ABS5VL52</accession>
<organism evidence="7 8">
    <name type="scientific">Chryseosolibacter indicus</name>
    <dbReference type="NCBI Taxonomy" id="2782351"/>
    <lineage>
        <taxon>Bacteria</taxon>
        <taxon>Pseudomonadati</taxon>
        <taxon>Bacteroidota</taxon>
        <taxon>Cytophagia</taxon>
        <taxon>Cytophagales</taxon>
        <taxon>Chryseotaleaceae</taxon>
        <taxon>Chryseosolibacter</taxon>
    </lineage>
</organism>
<name>A0ABS5VL52_9BACT</name>
<dbReference type="Gene3D" id="2.40.160.50">
    <property type="entry name" value="membrane protein fhac: a member of the omp85/tpsb transporter family"/>
    <property type="match status" value="1"/>
</dbReference>
<comment type="caution">
    <text evidence="7">The sequence shown here is derived from an EMBL/GenBank/DDBJ whole genome shotgun (WGS) entry which is preliminary data.</text>
</comment>
<evidence type="ECO:0000313" key="8">
    <source>
        <dbReference type="Proteomes" id="UP000772618"/>
    </source>
</evidence>
<comment type="subcellular location">
    <subcellularLocation>
        <location evidence="1">Membrane</location>
    </subcellularLocation>
</comment>
<dbReference type="RefSeq" id="WP_254151423.1">
    <property type="nucleotide sequence ID" value="NZ_JAHESD010000001.1"/>
</dbReference>
<evidence type="ECO:0000259" key="5">
    <source>
        <dbReference type="Pfam" id="PF00149"/>
    </source>
</evidence>
<dbReference type="InterPro" id="IPR000184">
    <property type="entry name" value="Bac_surfAg_D15"/>
</dbReference>
<evidence type="ECO:0000313" key="7">
    <source>
        <dbReference type="EMBL" id="MBT1701723.1"/>
    </source>
</evidence>
<protein>
    <submittedName>
        <fullName evidence="7">BamA/TamA family outer membrane protein</fullName>
    </submittedName>
</protein>
<keyword evidence="4" id="KW-0472">Membrane</keyword>
<evidence type="ECO:0000256" key="3">
    <source>
        <dbReference type="ARBA" id="ARBA00022801"/>
    </source>
</evidence>
<keyword evidence="3" id="KW-0378">Hydrolase</keyword>
<keyword evidence="8" id="KW-1185">Reference proteome</keyword>
<dbReference type="InterPro" id="IPR029052">
    <property type="entry name" value="Metallo-depent_PP-like"/>
</dbReference>
<keyword evidence="2" id="KW-0732">Signal</keyword>
<evidence type="ECO:0000259" key="6">
    <source>
        <dbReference type="Pfam" id="PF01103"/>
    </source>
</evidence>
<dbReference type="EMBL" id="JAHESD010000001">
    <property type="protein sequence ID" value="MBT1701723.1"/>
    <property type="molecule type" value="Genomic_DNA"/>
</dbReference>
<dbReference type="InterPro" id="IPR051558">
    <property type="entry name" value="Metallophosphoesterase_PAP"/>
</dbReference>
<dbReference type="Pfam" id="PF00149">
    <property type="entry name" value="Metallophos"/>
    <property type="match status" value="1"/>
</dbReference>
<feature type="domain" description="Calcineurin-like phosphoesterase" evidence="5">
    <location>
        <begin position="51"/>
        <end position="219"/>
    </location>
</feature>
<dbReference type="Proteomes" id="UP000772618">
    <property type="component" value="Unassembled WGS sequence"/>
</dbReference>
<reference evidence="7 8" key="1">
    <citation type="submission" date="2021-05" db="EMBL/GenBank/DDBJ databases">
        <title>A Polyphasic approach of four new species of the genus Ohtaekwangia: Ohtaekwangia histidinii sp. nov., Ohtaekwangia cretensis sp. nov., Ohtaekwangia indiensis sp. nov., Ohtaekwangia reichenbachii sp. nov. from diverse environment.</title>
        <authorList>
            <person name="Octaviana S."/>
        </authorList>
    </citation>
    <scope>NUCLEOTIDE SEQUENCE [LARGE SCALE GENOMIC DNA]</scope>
    <source>
        <strain evidence="7 8">PWU20</strain>
    </source>
</reference>
<dbReference type="Pfam" id="PF01103">
    <property type="entry name" value="Omp85"/>
    <property type="match status" value="1"/>
</dbReference>
<dbReference type="PANTHER" id="PTHR10161">
    <property type="entry name" value="TARTRATE-RESISTANT ACID PHOSPHATASE TYPE 5"/>
    <property type="match status" value="1"/>
</dbReference>
<evidence type="ECO:0000256" key="2">
    <source>
        <dbReference type="ARBA" id="ARBA00022729"/>
    </source>
</evidence>
<evidence type="ECO:0000256" key="1">
    <source>
        <dbReference type="ARBA" id="ARBA00004370"/>
    </source>
</evidence>
<sequence>MKQTISAIVLLFITNIIYAQERQVSNSIFLVGDAGEPYIASSPIGKYLRSQILERGERAIVLYLGDNIYPKGLPPEGHKLRAEGEHILETQVSWVRDTKARGIFVPGNHDWQHWGRKGQEYIRNQQKWLDSLKDEHITLLPKDGCPGPIEIPINSTTILVIMDTQWFLHQWDKPGEESSCDCKTSEEVLSQLHDIFARNKSKRVIVAGHHPIYTYGEHGGVFTWKSHIFPLTDFSSKLYIPMPVIGSIYPLYRKWFGHVQDTPNPIYKQFSNGVEDIMAEFPGSVYVSGHEHALEYIYKDSTHFIVSGSGAKVEYVKKKGYARFAKPLRGFVRLDILTNGEIEVHFLEVNEDTAIEKEVFYDKISFNKTLEDIASENIDFTGKIVKVKASSLYDKAGKGKRKLLGENYRKEWGQEIEVPVFDIGKEKNGLKIVQRGGGQQTLSLRLADSTGREYVLRSIEKYPENAVPEVLRKTFAQDLVQDQISASHPYAALVIPPLADAVGIYHTNPKLVYIPDDPRFKEYQSLFGNTLALFEERPDDDWSDASYFGNSEKIISTTKVLEKLAADNDNQVDEKFVLKSRLFDIIIGDWDRHDDQWRWATIKGKKGDSYRPIPRDRDQTFFVNEGKITKIWSRKWALPKFEGFDEHVDWTPGLSFNARYFDRTFLTELTREDWLEVARDLKTALTDEAIEAAIKKWPHQIYSLHGEKIVKALKRRRDDVEKYALSLYEFLSQGVDIVGSDKRELFEIKRMPNGDADVKVFKLSREGEKGKQLYSRLFKYKETKEIRLYGLSGDDLFNINGKANRTILTRVIGGDGTDTISDRSSVRGKKTLFYDLENQGKIIEQKEVRDLTSVNPEVNFYDRKLFNYDRLAPLVYGNYNPDEGLFIGGGFIFIKNGFRKLPFATRHLVLASVAPQTFSFNFRYAVKFTELLGKWNLEVDANLRSPNYVNNFFGFGNESKFNRNIEKTPGISVNHAIQYYRYRFEEFTLETAVSRKLGDVATLKIGPALQRIEMEEPEDDEDRFIEEYAETLNYGLFEEYRSYAGLSWQVAVDRRNSPLFTTRGLQWILSGRNMTGLNNGSNSFSYYESTLSFYHSFRLPARVTFALRVGGGTNTGNYEFYQAQILDGKTEMRGYRKTRFYGDSKLYSNLEMRMKLLSFRSYLFPASLGILGFFDTGRVWYKNADGVDSSALDGKSDLWHRGFGGGVWFTPYNLAVVSAEAGHSKDGTLLYIRLGFLF</sequence>
<evidence type="ECO:0000256" key="4">
    <source>
        <dbReference type="ARBA" id="ARBA00023136"/>
    </source>
</evidence>